<accession>A0A2M7G9B9</accession>
<proteinExistence type="predicted"/>
<organism evidence="2 3">
    <name type="scientific">bacterium (Candidatus Blackallbacteria) CG17_big_fil_post_rev_8_21_14_2_50_48_46</name>
    <dbReference type="NCBI Taxonomy" id="2014261"/>
    <lineage>
        <taxon>Bacteria</taxon>
        <taxon>Candidatus Blackallbacteria</taxon>
    </lineage>
</organism>
<comment type="caution">
    <text evidence="2">The sequence shown here is derived from an EMBL/GenBank/DDBJ whole genome shotgun (WGS) entry which is preliminary data.</text>
</comment>
<reference evidence="2 3" key="1">
    <citation type="submission" date="2017-09" db="EMBL/GenBank/DDBJ databases">
        <title>Depth-based differentiation of microbial function through sediment-hosted aquifers and enrichment of novel symbionts in the deep terrestrial subsurface.</title>
        <authorList>
            <person name="Probst A.J."/>
            <person name="Ladd B."/>
            <person name="Jarett J.K."/>
            <person name="Geller-Mcgrath D.E."/>
            <person name="Sieber C.M."/>
            <person name="Emerson J.B."/>
            <person name="Anantharaman K."/>
            <person name="Thomas B.C."/>
            <person name="Malmstrom R."/>
            <person name="Stieglmeier M."/>
            <person name="Klingl A."/>
            <person name="Woyke T."/>
            <person name="Ryan C.M."/>
            <person name="Banfield J.F."/>
        </authorList>
    </citation>
    <scope>NUCLEOTIDE SEQUENCE [LARGE SCALE GENOMIC DNA]</scope>
    <source>
        <strain evidence="2">CG17_big_fil_post_rev_8_21_14_2_50_48_46</strain>
    </source>
</reference>
<evidence type="ECO:0000256" key="1">
    <source>
        <dbReference type="SAM" id="Phobius"/>
    </source>
</evidence>
<dbReference type="EMBL" id="PFFQ01000012">
    <property type="protein sequence ID" value="PIW18695.1"/>
    <property type="molecule type" value="Genomic_DNA"/>
</dbReference>
<name>A0A2M7G9B9_9BACT</name>
<evidence type="ECO:0000313" key="2">
    <source>
        <dbReference type="EMBL" id="PIW18695.1"/>
    </source>
</evidence>
<keyword evidence="1" id="KW-0812">Transmembrane</keyword>
<gene>
    <name evidence="2" type="ORF">COW36_05210</name>
</gene>
<protein>
    <submittedName>
        <fullName evidence="2">Uncharacterized protein</fullName>
    </submittedName>
</protein>
<keyword evidence="1" id="KW-1133">Transmembrane helix</keyword>
<evidence type="ECO:0000313" key="3">
    <source>
        <dbReference type="Proteomes" id="UP000231019"/>
    </source>
</evidence>
<dbReference type="Proteomes" id="UP000231019">
    <property type="component" value="Unassembled WGS sequence"/>
</dbReference>
<sequence>MSGISINGVQTWGNLSQLKEGVSLAEAQKKGQKDGLDQVYFSANGKNYVLEGDGLDLSGINKSRPGTLPKIQAEIQGKTLEAELRLENVDDEKSKVSDFAFSNPVSITGGVIVGGAVLSQIPRVLNNLANSIPFVGNGSLAASPKAVGIAAAVGVGLIAAGAIASYRQREVHSGLSELTTPVQAAPEKSVLKKGMDFLNTFSPLP</sequence>
<keyword evidence="1" id="KW-0472">Membrane</keyword>
<feature type="transmembrane region" description="Helical" evidence="1">
    <location>
        <begin position="146"/>
        <end position="166"/>
    </location>
</feature>
<dbReference type="AlphaFoldDB" id="A0A2M7G9B9"/>